<sequence>MRTSCPSMDNIRVSCRIRPLSAAELNSPLCVSIEGPNVVACRVRAAQRSGQLATARAWSTPHSDDNHTQAVFNPGTTSLEHYRFSFSTVYAPETQQTQMYKEVAHPIVEDVMHGYNGTVLVYGQTGSGKTFTMFGQSRLEECGRYNDFGESSNGCESARRDLTLDHGSGIIPRAVWHLFDMIRGANAAVEFEIRLMFVEIYMERVRDLFNPASVNLSVREDATGHYVENCQMPYVTSAEEVLQLVRAGLRRRTTAATACNDTSSRSHSVLNITVKSVNRSKHVATVGKLFLVDLAGSERVSKTNAGGLQLEEAKLINKSLTTLGHVIMNLADKQAHIPYRDSKLTRILKDSLGGNSRTALVVCCSPSLMNDQETLSTLRFGARAQNVCNAAVINRQLTVEELNSMLQLAKKEIQKLRKLLLEKGVSVNEVCSMQNEDLADAVNRAAESIDGRQLCSASHRTESSMGIATVTRSGKVQTSRGDKTPRSSLLNESSQCEVRDGENVDELLQRGAREQLTVDNLESEVKFLRDLLQETRESEETLREFSTRQSTLIELLQNENTLWEEEYKNVYREVCSRRRQEEHYHTLVQEMRCAVELLTQHFSLCIDQAGDISAEVQEYVRLVSHNTFQPSGTVVQSQQPSPASSSIHTPRVEVLACDSARATSSMYTSQQGNDSLLQTSPSVVRETTLLGSTERGSGCLADGHEIADARNQELLHERLLASKSEIECLRNANRALTLELQLAGKKLQMRQERIDSLKFGMRQECAANQELQQTLDNERASYRTQLQSARSDAIYWRQRYEDLLSNNISSSKKKHAWREVREQQRSATPMLEAALTGRKRFSTTLLPESSSPSVYYGHSVIVKPIRGGGSFSMGH</sequence>
<evidence type="ECO:0000256" key="4">
    <source>
        <dbReference type="ARBA" id="ARBA00023175"/>
    </source>
</evidence>
<feature type="domain" description="Kinesin motor" evidence="9">
    <location>
        <begin position="10"/>
        <end position="387"/>
    </location>
</feature>
<dbReference type="SUPFAM" id="SSF52540">
    <property type="entry name" value="P-loop containing nucleoside triphosphate hydrolases"/>
    <property type="match status" value="1"/>
</dbReference>
<dbReference type="PROSITE" id="PS50067">
    <property type="entry name" value="KINESIN_MOTOR_2"/>
    <property type="match status" value="1"/>
</dbReference>
<gene>
    <name evidence="10" type="ORF">TVY486_0100570</name>
</gene>
<dbReference type="EMBL" id="HE573017">
    <property type="protein sequence ID" value="CCC46409.1"/>
    <property type="molecule type" value="Genomic_DNA"/>
</dbReference>
<dbReference type="AlphaFoldDB" id="G0TR45"/>
<evidence type="ECO:0000256" key="7">
    <source>
        <dbReference type="SAM" id="Coils"/>
    </source>
</evidence>
<reference evidence="10" key="1">
    <citation type="journal article" date="2012" name="Proc. Natl. Acad. Sci. U.S.A.">
        <title>Antigenic diversity is generated by distinct evolutionary mechanisms in African trypanosome species.</title>
        <authorList>
            <person name="Jackson A.P."/>
            <person name="Berry A."/>
            <person name="Aslett M."/>
            <person name="Allison H.C."/>
            <person name="Burton P."/>
            <person name="Vavrova-Anderson J."/>
            <person name="Brown R."/>
            <person name="Browne H."/>
            <person name="Corton N."/>
            <person name="Hauser H."/>
            <person name="Gamble J."/>
            <person name="Gilderthorp R."/>
            <person name="Marcello L."/>
            <person name="McQuillan J."/>
            <person name="Otto T.D."/>
            <person name="Quail M.A."/>
            <person name="Sanders M.J."/>
            <person name="van Tonder A."/>
            <person name="Ginger M.L."/>
            <person name="Field M.C."/>
            <person name="Barry J.D."/>
            <person name="Hertz-Fowler C."/>
            <person name="Berriman M."/>
        </authorList>
    </citation>
    <scope>NUCLEOTIDE SEQUENCE</scope>
    <source>
        <strain evidence="10">Y486</strain>
    </source>
</reference>
<evidence type="ECO:0000313" key="10">
    <source>
        <dbReference type="EMBL" id="CCC46409.1"/>
    </source>
</evidence>
<dbReference type="GO" id="GO:0007018">
    <property type="term" value="P:microtubule-based movement"/>
    <property type="evidence" value="ECO:0007669"/>
    <property type="project" value="InterPro"/>
</dbReference>
<dbReference type="GO" id="GO:0008017">
    <property type="term" value="F:microtubule binding"/>
    <property type="evidence" value="ECO:0007669"/>
    <property type="project" value="InterPro"/>
</dbReference>
<accession>G0TR45</accession>
<dbReference type="GO" id="GO:0005524">
    <property type="term" value="F:ATP binding"/>
    <property type="evidence" value="ECO:0007669"/>
    <property type="project" value="UniProtKB-UniRule"/>
</dbReference>
<evidence type="ECO:0000256" key="5">
    <source>
        <dbReference type="PROSITE-ProRule" id="PRU00283"/>
    </source>
</evidence>
<dbReference type="InterPro" id="IPR001752">
    <property type="entry name" value="Kinesin_motor_dom"/>
</dbReference>
<dbReference type="PANTHER" id="PTHR47968">
    <property type="entry name" value="CENTROMERE PROTEIN E"/>
    <property type="match status" value="1"/>
</dbReference>
<name>G0TR45_TRYVY</name>
<evidence type="ECO:0000256" key="6">
    <source>
        <dbReference type="RuleBase" id="RU000394"/>
    </source>
</evidence>
<dbReference type="GO" id="GO:0005874">
    <property type="term" value="C:microtubule"/>
    <property type="evidence" value="ECO:0007669"/>
    <property type="project" value="UniProtKB-KW"/>
</dbReference>
<keyword evidence="1 5" id="KW-0547">Nucleotide-binding</keyword>
<keyword evidence="6" id="KW-0493">Microtubule</keyword>
<dbReference type="Gene3D" id="3.40.850.10">
    <property type="entry name" value="Kinesin motor domain"/>
    <property type="match status" value="1"/>
</dbReference>
<proteinExistence type="inferred from homology"/>
<keyword evidence="3 7" id="KW-0175">Coiled coil</keyword>
<dbReference type="InterPro" id="IPR019821">
    <property type="entry name" value="Kinesin_motor_CS"/>
</dbReference>
<feature type="coiled-coil region" evidence="7">
    <location>
        <begin position="504"/>
        <end position="573"/>
    </location>
</feature>
<keyword evidence="4 5" id="KW-0505">Motor protein</keyword>
<dbReference type="PANTHER" id="PTHR47968:SF75">
    <property type="entry name" value="CENTROMERE-ASSOCIATED PROTEIN E"/>
    <property type="match status" value="1"/>
</dbReference>
<organism evidence="10">
    <name type="scientific">Trypanosoma vivax (strain Y486)</name>
    <dbReference type="NCBI Taxonomy" id="1055687"/>
    <lineage>
        <taxon>Eukaryota</taxon>
        <taxon>Discoba</taxon>
        <taxon>Euglenozoa</taxon>
        <taxon>Kinetoplastea</taxon>
        <taxon>Metakinetoplastina</taxon>
        <taxon>Trypanosomatida</taxon>
        <taxon>Trypanosomatidae</taxon>
        <taxon>Trypanosoma</taxon>
        <taxon>Duttonella</taxon>
    </lineage>
</organism>
<dbReference type="PRINTS" id="PR00380">
    <property type="entry name" value="KINESINHEAVY"/>
</dbReference>
<dbReference type="VEuPathDB" id="TriTrypDB:TvY486_0100570"/>
<dbReference type="PROSITE" id="PS00411">
    <property type="entry name" value="KINESIN_MOTOR_1"/>
    <property type="match status" value="1"/>
</dbReference>
<dbReference type="GO" id="GO:0003777">
    <property type="term" value="F:microtubule motor activity"/>
    <property type="evidence" value="ECO:0007669"/>
    <property type="project" value="InterPro"/>
</dbReference>
<dbReference type="InterPro" id="IPR036961">
    <property type="entry name" value="Kinesin_motor_dom_sf"/>
</dbReference>
<evidence type="ECO:0000256" key="3">
    <source>
        <dbReference type="ARBA" id="ARBA00023054"/>
    </source>
</evidence>
<feature type="binding site" evidence="5">
    <location>
        <begin position="123"/>
        <end position="130"/>
    </location>
    <ligand>
        <name>ATP</name>
        <dbReference type="ChEBI" id="CHEBI:30616"/>
    </ligand>
</feature>
<evidence type="ECO:0000259" key="9">
    <source>
        <dbReference type="PROSITE" id="PS50067"/>
    </source>
</evidence>
<protein>
    <recommendedName>
        <fullName evidence="6">Kinesin-like protein</fullName>
    </recommendedName>
</protein>
<comment type="similarity">
    <text evidence="5 6">Belongs to the TRAFAC class myosin-kinesin ATPase superfamily. Kinesin family.</text>
</comment>
<evidence type="ECO:0000256" key="1">
    <source>
        <dbReference type="ARBA" id="ARBA00022741"/>
    </source>
</evidence>
<evidence type="ECO:0000256" key="2">
    <source>
        <dbReference type="ARBA" id="ARBA00022840"/>
    </source>
</evidence>
<dbReference type="InterPro" id="IPR027640">
    <property type="entry name" value="Kinesin-like_fam"/>
</dbReference>
<dbReference type="OMA" id="TACNEAS"/>
<feature type="region of interest" description="Disordered" evidence="8">
    <location>
        <begin position="470"/>
        <end position="493"/>
    </location>
</feature>
<feature type="compositionally biased region" description="Polar residues" evidence="8">
    <location>
        <begin position="470"/>
        <end position="479"/>
    </location>
</feature>
<dbReference type="InterPro" id="IPR027417">
    <property type="entry name" value="P-loop_NTPase"/>
</dbReference>
<dbReference type="Pfam" id="PF00225">
    <property type="entry name" value="Kinesin"/>
    <property type="match status" value="1"/>
</dbReference>
<evidence type="ECO:0000256" key="8">
    <source>
        <dbReference type="SAM" id="MobiDB-lite"/>
    </source>
</evidence>
<dbReference type="SMART" id="SM00129">
    <property type="entry name" value="KISc"/>
    <property type="match status" value="1"/>
</dbReference>
<keyword evidence="2 5" id="KW-0067">ATP-binding</keyword>